<dbReference type="Gene3D" id="3.40.50.300">
    <property type="entry name" value="P-loop containing nucleotide triphosphate hydrolases"/>
    <property type="match status" value="1"/>
</dbReference>
<dbReference type="AlphaFoldDB" id="A0A0W0R5G9"/>
<name>A0A0W0R5G9_9GAMM</name>
<geneLocation type="plasmid" evidence="3 5">
    <name>9</name>
</geneLocation>
<dbReference type="GO" id="GO:0003924">
    <property type="term" value="F:GTPase activity"/>
    <property type="evidence" value="ECO:0007669"/>
    <property type="project" value="InterPro"/>
</dbReference>
<keyword evidence="1" id="KW-0547">Nucleotide-binding</keyword>
<keyword evidence="3" id="KW-0614">Plasmid</keyword>
<evidence type="ECO:0000256" key="1">
    <source>
        <dbReference type="ARBA" id="ARBA00022741"/>
    </source>
</evidence>
<dbReference type="SUPFAM" id="SSF52540">
    <property type="entry name" value="P-loop containing nucleoside triphosphate hydrolases"/>
    <property type="match status" value="1"/>
</dbReference>
<dbReference type="RefSeq" id="WP_131739635.1">
    <property type="nucleotide sequence ID" value="NZ_CAAAHS010000002.1"/>
</dbReference>
<dbReference type="NCBIfam" id="TIGR00231">
    <property type="entry name" value="small_GTP"/>
    <property type="match status" value="1"/>
</dbReference>
<evidence type="ECO:0000313" key="3">
    <source>
        <dbReference type="EMBL" id="VEH84924.1"/>
    </source>
</evidence>
<dbReference type="OrthoDB" id="5639734at2"/>
<keyword evidence="4" id="KW-1185">Reference proteome</keyword>
<dbReference type="InterPro" id="IPR005225">
    <property type="entry name" value="Small_GTP-bd"/>
</dbReference>
<sequence length="315" mass="34761">MKEIVTYKVCIMGAEAGGKTSLVRVALDSDFPSEYSPTIGGDYRKLTIENTAIEIWDTGGQHRFASLIPMYLKDAQAVIYCIDLSNKLDDAVLAEISIAKRMAGERAFILVGTKCDLPARVSQEELESLARTEGYKKVLMTSAKGRLNINLFVEYLHELAVEKHALERMSLTIRKMPLHSQLRQELGQFILKISSLPEEKDRISMAIAVNELMDALNSPEVGISEKMLAIKSFEQKCATTLDLSVGRLKKTPSFFNTTADLTPITEIIRVAIAETIVNTTITNAKQAAQEEVVAIPQQGAEVLSSQEPRITLALS</sequence>
<dbReference type="Proteomes" id="UP000281170">
    <property type="component" value="Plasmid 9"/>
</dbReference>
<organism evidence="2 4">
    <name type="scientific">Legionella adelaidensis</name>
    <dbReference type="NCBI Taxonomy" id="45056"/>
    <lineage>
        <taxon>Bacteria</taxon>
        <taxon>Pseudomonadati</taxon>
        <taxon>Pseudomonadota</taxon>
        <taxon>Gammaproteobacteria</taxon>
        <taxon>Legionellales</taxon>
        <taxon>Legionellaceae</taxon>
        <taxon>Legionella</taxon>
    </lineage>
</organism>
<dbReference type="Proteomes" id="UP000054859">
    <property type="component" value="Unassembled WGS sequence"/>
</dbReference>
<dbReference type="PROSITE" id="PS51419">
    <property type="entry name" value="RAB"/>
    <property type="match status" value="1"/>
</dbReference>
<dbReference type="EMBL" id="LNKA01000001">
    <property type="protein sequence ID" value="KTC66326.1"/>
    <property type="molecule type" value="Genomic_DNA"/>
</dbReference>
<dbReference type="InterPro" id="IPR027417">
    <property type="entry name" value="P-loop_NTPase"/>
</dbReference>
<dbReference type="KEGG" id="ladl:NCTC12735_00544"/>
<dbReference type="Pfam" id="PF00071">
    <property type="entry name" value="Ras"/>
    <property type="match status" value="1"/>
</dbReference>
<dbReference type="STRING" id="45056.Lade_0984"/>
<dbReference type="PATRIC" id="fig|45056.6.peg.1021"/>
<dbReference type="PANTHER" id="PTHR47978">
    <property type="match status" value="1"/>
</dbReference>
<evidence type="ECO:0000313" key="2">
    <source>
        <dbReference type="EMBL" id="KTC66326.1"/>
    </source>
</evidence>
<dbReference type="SMART" id="SM00174">
    <property type="entry name" value="RHO"/>
    <property type="match status" value="1"/>
</dbReference>
<dbReference type="SMART" id="SM00173">
    <property type="entry name" value="RAS"/>
    <property type="match status" value="1"/>
</dbReference>
<gene>
    <name evidence="2" type="ORF">Lade_0984</name>
    <name evidence="3" type="ORF">NCTC12735_00544</name>
</gene>
<evidence type="ECO:0000313" key="4">
    <source>
        <dbReference type="Proteomes" id="UP000054859"/>
    </source>
</evidence>
<reference evidence="2 4" key="1">
    <citation type="submission" date="2015-11" db="EMBL/GenBank/DDBJ databases">
        <title>Identification of large and diverse effector repertoires of 38 Legionella species.</title>
        <authorList>
            <person name="Burstein D."/>
            <person name="Amaro F."/>
            <person name="Zusman T."/>
            <person name="Lifshitz Z."/>
            <person name="Cohen O."/>
            <person name="Gilbert J.A."/>
            <person name="Pupko T."/>
            <person name="Shuman H.A."/>
            <person name="Segal G."/>
        </authorList>
    </citation>
    <scope>NUCLEOTIDE SEQUENCE [LARGE SCALE GENOMIC DNA]</scope>
    <source>
        <strain evidence="2 4">1762-AUS-E</strain>
    </source>
</reference>
<dbReference type="SMART" id="SM00175">
    <property type="entry name" value="RAB"/>
    <property type="match status" value="1"/>
</dbReference>
<proteinExistence type="predicted"/>
<dbReference type="PRINTS" id="PR00449">
    <property type="entry name" value="RASTRNSFRMNG"/>
</dbReference>
<dbReference type="InterPro" id="IPR001806">
    <property type="entry name" value="Small_GTPase"/>
</dbReference>
<accession>A0A0W0R5G9</accession>
<reference evidence="3 5" key="2">
    <citation type="submission" date="2018-12" db="EMBL/GenBank/DDBJ databases">
        <authorList>
            <consortium name="Pathogen Informatics"/>
        </authorList>
    </citation>
    <scope>NUCLEOTIDE SEQUENCE [LARGE SCALE GENOMIC DNA]</scope>
    <source>
        <strain evidence="3 5">NCTC12735</strain>
        <plasmid evidence="5">9</plasmid>
    </source>
</reference>
<dbReference type="CDD" id="cd00154">
    <property type="entry name" value="Rab"/>
    <property type="match status" value="1"/>
</dbReference>
<evidence type="ECO:0000313" key="5">
    <source>
        <dbReference type="Proteomes" id="UP000281170"/>
    </source>
</evidence>
<dbReference type="EMBL" id="LR134418">
    <property type="protein sequence ID" value="VEH84924.1"/>
    <property type="molecule type" value="Genomic_DNA"/>
</dbReference>
<protein>
    <submittedName>
        <fullName evidence="2">Rho GTPase (Miro-like)</fullName>
    </submittedName>
</protein>
<dbReference type="GO" id="GO:0005525">
    <property type="term" value="F:GTP binding"/>
    <property type="evidence" value="ECO:0007669"/>
    <property type="project" value="InterPro"/>
</dbReference>